<proteinExistence type="inferred from homology"/>
<dbReference type="OrthoDB" id="1600564at2759"/>
<dbReference type="InterPro" id="IPR001087">
    <property type="entry name" value="GDSL"/>
</dbReference>
<evidence type="ECO:0000256" key="3">
    <source>
        <dbReference type="SAM" id="Phobius"/>
    </source>
</evidence>
<dbReference type="Pfam" id="PF00657">
    <property type="entry name" value="Lipase_GDSL"/>
    <property type="match status" value="1"/>
</dbReference>
<gene>
    <name evidence="4" type="ORF">G2W53_000565</name>
</gene>
<dbReference type="InterPro" id="IPR036514">
    <property type="entry name" value="SGNH_hydro_sf"/>
</dbReference>
<keyword evidence="2" id="KW-0732">Signal</keyword>
<dbReference type="AlphaFoldDB" id="A0A835CKP6"/>
<evidence type="ECO:0000256" key="2">
    <source>
        <dbReference type="ARBA" id="ARBA00022729"/>
    </source>
</evidence>
<name>A0A835CKP6_9FABA</name>
<dbReference type="CDD" id="cd01837">
    <property type="entry name" value="SGNH_plant_lipase_like"/>
    <property type="match status" value="1"/>
</dbReference>
<feature type="transmembrane region" description="Helical" evidence="3">
    <location>
        <begin position="12"/>
        <end position="30"/>
    </location>
</feature>
<dbReference type="Gene3D" id="3.40.50.1110">
    <property type="entry name" value="SGNH hydrolase"/>
    <property type="match status" value="1"/>
</dbReference>
<dbReference type="InterPro" id="IPR044552">
    <property type="entry name" value="GLIP1-5/GLL25"/>
</dbReference>
<organism evidence="4 5">
    <name type="scientific">Senna tora</name>
    <dbReference type="NCBI Taxonomy" id="362788"/>
    <lineage>
        <taxon>Eukaryota</taxon>
        <taxon>Viridiplantae</taxon>
        <taxon>Streptophyta</taxon>
        <taxon>Embryophyta</taxon>
        <taxon>Tracheophyta</taxon>
        <taxon>Spermatophyta</taxon>
        <taxon>Magnoliopsida</taxon>
        <taxon>eudicotyledons</taxon>
        <taxon>Gunneridae</taxon>
        <taxon>Pentapetalae</taxon>
        <taxon>rosids</taxon>
        <taxon>fabids</taxon>
        <taxon>Fabales</taxon>
        <taxon>Fabaceae</taxon>
        <taxon>Caesalpinioideae</taxon>
        <taxon>Cassia clade</taxon>
        <taxon>Senna</taxon>
    </lineage>
</organism>
<dbReference type="EMBL" id="JAAIUW010000001">
    <property type="protein sequence ID" value="KAF7843660.1"/>
    <property type="molecule type" value="Genomic_DNA"/>
</dbReference>
<comment type="caution">
    <text evidence="4">The sequence shown here is derived from an EMBL/GenBank/DDBJ whole genome shotgun (WGS) entry which is preliminary data.</text>
</comment>
<evidence type="ECO:0000313" key="4">
    <source>
        <dbReference type="EMBL" id="KAF7843660.1"/>
    </source>
</evidence>
<evidence type="ECO:0000313" key="5">
    <source>
        <dbReference type="Proteomes" id="UP000634136"/>
    </source>
</evidence>
<dbReference type="Proteomes" id="UP000634136">
    <property type="component" value="Unassembled WGS sequence"/>
</dbReference>
<accession>A0A835CKP6</accession>
<dbReference type="SUPFAM" id="SSF52266">
    <property type="entry name" value="SGNH hydrolase"/>
    <property type="match status" value="1"/>
</dbReference>
<dbReference type="PANTHER" id="PTHR45966">
    <property type="entry name" value="GDSL-LIKE LIPASE/ACYLHYDROLASE"/>
    <property type="match status" value="1"/>
</dbReference>
<evidence type="ECO:0000256" key="1">
    <source>
        <dbReference type="ARBA" id="ARBA00008668"/>
    </source>
</evidence>
<dbReference type="InterPro" id="IPR035669">
    <property type="entry name" value="SGNH_plant_lipase-like"/>
</dbReference>
<sequence>MMEEDKRTHIYFLIFFVSNIIILIPNSSLAKICLPRKHNAALFVFGDSLFDVGNNNYINPNTTQVKANYLPYGETFFKYPSGRFCNGRVIPDFIVEYAGLPLIQPYLFPGNQEYIDGVNFASAGAGALVETYQGFVINLKTQLSYFKRVSKKLKQKLGDAEAKSLVARAVYLIHIGSNDYLALAQNSTLITSYSPQKYVDLVIGNLTIVIQEMHKQGGRKFGLLKLAPLGCVPLVKALVNGSEGSCLEELSSLVRMHNIALSVQLQKLEKQLEGFKYSLNNFYGEVLDAINYPSKYGLKVGDEACCGSGPYRGYYTCGGKSEVKDYYELCENPNEYLFFDSIHPTEKANEFFSQIIWNGNQSLNEPYNLKTLFQE</sequence>
<dbReference type="PANTHER" id="PTHR45966:SF1">
    <property type="entry name" value="GDSL ESTERASE_LIPASE 1-RELATED"/>
    <property type="match status" value="1"/>
</dbReference>
<protein>
    <submittedName>
        <fullName evidence="4">GDSL esterase/lipase 5</fullName>
    </submittedName>
</protein>
<keyword evidence="5" id="KW-1185">Reference proteome</keyword>
<reference evidence="4" key="1">
    <citation type="submission" date="2020-09" db="EMBL/GenBank/DDBJ databases">
        <title>Genome-Enabled Discovery of Anthraquinone Biosynthesis in Senna tora.</title>
        <authorList>
            <person name="Kang S.-H."/>
            <person name="Pandey R.P."/>
            <person name="Lee C.-M."/>
            <person name="Sim J.-S."/>
            <person name="Jeong J.-T."/>
            <person name="Choi B.-S."/>
            <person name="Jung M."/>
            <person name="Ginzburg D."/>
            <person name="Zhao K."/>
            <person name="Won S.Y."/>
            <person name="Oh T.-J."/>
            <person name="Yu Y."/>
            <person name="Kim N.-H."/>
            <person name="Lee O.R."/>
            <person name="Lee T.-H."/>
            <person name="Bashyal P."/>
            <person name="Kim T.-S."/>
            <person name="Lee W.-H."/>
            <person name="Kawkins C."/>
            <person name="Kim C.-K."/>
            <person name="Kim J.S."/>
            <person name="Ahn B.O."/>
            <person name="Rhee S.Y."/>
            <person name="Sohng J.K."/>
        </authorList>
    </citation>
    <scope>NUCLEOTIDE SEQUENCE</scope>
    <source>
        <tissue evidence="4">Leaf</tissue>
    </source>
</reference>
<keyword evidence="3" id="KW-1133">Transmembrane helix</keyword>
<keyword evidence="3" id="KW-0812">Transmembrane</keyword>
<comment type="similarity">
    <text evidence="1">Belongs to the 'GDSL' lipolytic enzyme family.</text>
</comment>
<dbReference type="GO" id="GO:0016298">
    <property type="term" value="F:lipase activity"/>
    <property type="evidence" value="ECO:0007669"/>
    <property type="project" value="TreeGrafter"/>
</dbReference>
<keyword evidence="3" id="KW-0472">Membrane</keyword>